<evidence type="ECO:0000256" key="2">
    <source>
        <dbReference type="ARBA" id="ARBA00004496"/>
    </source>
</evidence>
<feature type="active site" description="Proton acceptor" evidence="16">
    <location>
        <position position="497"/>
    </location>
</feature>
<dbReference type="GO" id="GO:0050660">
    <property type="term" value="F:flavin adenine dinucleotide binding"/>
    <property type="evidence" value="ECO:0007669"/>
    <property type="project" value="InterPro"/>
</dbReference>
<dbReference type="InterPro" id="IPR016156">
    <property type="entry name" value="FAD/NAD-linked_Rdtase_dimer_sf"/>
</dbReference>
<keyword evidence="17" id="KW-0520">NAD</keyword>
<dbReference type="PRINTS" id="PR00368">
    <property type="entry name" value="FADPNR"/>
</dbReference>
<keyword evidence="11" id="KW-0496">Mitochondrion</keyword>
<feature type="binding site" evidence="17">
    <location>
        <begin position="181"/>
        <end position="188"/>
    </location>
    <ligand>
        <name>NAD(+)</name>
        <dbReference type="ChEBI" id="CHEBI:57540"/>
    </ligand>
</feature>
<feature type="non-terminal residue" evidence="20">
    <location>
        <position position="508"/>
    </location>
</feature>
<dbReference type="GO" id="GO:0004362">
    <property type="term" value="F:glutathione-disulfide reductase (NADPH) activity"/>
    <property type="evidence" value="ECO:0007669"/>
    <property type="project" value="UniProtKB-EC"/>
</dbReference>
<dbReference type="PIRSF" id="PIRSF000350">
    <property type="entry name" value="Mercury_reductase_MerA"/>
    <property type="match status" value="1"/>
</dbReference>
<feature type="non-terminal residue" evidence="20">
    <location>
        <position position="1"/>
    </location>
</feature>
<dbReference type="Pfam" id="PF02852">
    <property type="entry name" value="Pyr_redox_dim"/>
    <property type="match status" value="2"/>
</dbReference>
<evidence type="ECO:0000256" key="15">
    <source>
        <dbReference type="ARBA" id="ARBA00074335"/>
    </source>
</evidence>
<keyword evidence="6" id="KW-0285">Flavoprotein</keyword>
<evidence type="ECO:0000313" key="20">
    <source>
        <dbReference type="EMBL" id="NXW24708.1"/>
    </source>
</evidence>
<evidence type="ECO:0000313" key="21">
    <source>
        <dbReference type="Proteomes" id="UP000562238"/>
    </source>
</evidence>
<dbReference type="PANTHER" id="PTHR42737:SF5">
    <property type="entry name" value="GLUTATHIONE REDUCTASE, MITOCHONDRIAL"/>
    <property type="match status" value="1"/>
</dbReference>
<dbReference type="EMBL" id="VZZV01001258">
    <property type="protein sequence ID" value="NXW24708.1"/>
    <property type="molecule type" value="Genomic_DNA"/>
</dbReference>
<evidence type="ECO:0000256" key="17">
    <source>
        <dbReference type="PIRSR" id="PIRSR000350-3"/>
    </source>
</evidence>
<keyword evidence="7 17" id="KW-0274">FAD</keyword>
<evidence type="ECO:0000259" key="18">
    <source>
        <dbReference type="Pfam" id="PF02852"/>
    </source>
</evidence>
<comment type="cofactor">
    <cofactor evidence="17">
        <name>FAD</name>
        <dbReference type="ChEBI" id="CHEBI:57692"/>
    </cofactor>
    <text evidence="17">Binds 1 FAD per subunit.</text>
</comment>
<feature type="domain" description="FAD/NAD(P)-binding" evidence="19">
    <location>
        <begin position="10"/>
        <end position="323"/>
    </location>
</feature>
<evidence type="ECO:0000256" key="8">
    <source>
        <dbReference type="ARBA" id="ARBA00022857"/>
    </source>
</evidence>
<dbReference type="InterPro" id="IPR036188">
    <property type="entry name" value="FAD/NAD-bd_sf"/>
</dbReference>
<evidence type="ECO:0000256" key="11">
    <source>
        <dbReference type="ARBA" id="ARBA00023128"/>
    </source>
</evidence>
<gene>
    <name evidence="20" type="primary">Gsr</name>
    <name evidence="20" type="ORF">CIRPEC_R02597</name>
</gene>
<comment type="catalytic activity">
    <reaction evidence="14">
        <text>2 glutathione + NADP(+) = glutathione disulfide + NADPH + H(+)</text>
        <dbReference type="Rhea" id="RHEA:11740"/>
        <dbReference type="ChEBI" id="CHEBI:15378"/>
        <dbReference type="ChEBI" id="CHEBI:57783"/>
        <dbReference type="ChEBI" id="CHEBI:57925"/>
        <dbReference type="ChEBI" id="CHEBI:58297"/>
        <dbReference type="ChEBI" id="CHEBI:58349"/>
        <dbReference type="EC" id="1.8.1.7"/>
    </reaction>
</comment>
<accession>A0A7L4AIL6</accession>
<dbReference type="InterPro" id="IPR046952">
    <property type="entry name" value="GSHR/TRXR-like"/>
</dbReference>
<protein>
    <recommendedName>
        <fullName evidence="15">Glutathione reductase, mitochondrial</fullName>
        <ecNumber evidence="4">1.8.1.7</ecNumber>
    </recommendedName>
</protein>
<feature type="domain" description="Pyridine nucleotide-disulphide oxidoreductase dimerisation" evidence="18">
    <location>
        <begin position="457"/>
        <end position="507"/>
    </location>
</feature>
<dbReference type="Proteomes" id="UP000562238">
    <property type="component" value="Unassembled WGS sequence"/>
</dbReference>
<evidence type="ECO:0000256" key="6">
    <source>
        <dbReference type="ARBA" id="ARBA00022630"/>
    </source>
</evidence>
<keyword evidence="17" id="KW-0547">Nucleotide-binding</keyword>
<name>A0A7L4AIL6_9AVES</name>
<comment type="caution">
    <text evidence="20">The sequence shown here is derived from an EMBL/GenBank/DDBJ whole genome shotgun (WGS) entry which is preliminary data.</text>
</comment>
<dbReference type="Gene3D" id="3.50.50.60">
    <property type="entry name" value="FAD/NAD(P)-binding domain"/>
    <property type="match status" value="2"/>
</dbReference>
<feature type="binding site" evidence="17">
    <location>
        <position position="319"/>
    </location>
    <ligand>
        <name>FAD</name>
        <dbReference type="ChEBI" id="CHEBI:57692"/>
    </ligand>
</feature>
<sequence length="508" mass="54250">PGAMAAAAYELLVLGGGSGGLAGARRAAELGARVALVEPLRFGGTCVSPGGHPRVMWNTAVHAEFIHDHADYGFETPSVKFNWRTIKEKRDAYVRRLNEIYENNVKKAHIDIIRGYGKFTADPEPTIEVNGKKYTAPHILIATGGRPAVPPDSEIPGASLGITSDGFFDLEELPRRSVIVGAGYIAVEIVGILSTLGSKSSLLIRQDKVLRTFDSMISSNCTQELENTGVDVWKHTQVKTVTKSSCGLLDVTVTSSVPGRKPTEGVIRDVDCLLWAVGREPNTEELCLDQVGVRVDAKGHVVVDEYQNTTRRGVYAVGDVCGRALLTPGTAAVPPSPPQPPGAVPCRGSGSPSLPAVAIAAGRKLAHRLFEDKPESRLDYHDIPTVVFSHPPIGAVGLTEDEAVATHGRENVKIYSTSFTPLYHAITQRKVKCVMKLVCCSAWILAALGPTRPLASSPKVVGLHMQGLGCDEILQGFAVAIKMGATKADLDNTVAIHPTSAEELVTLR</sequence>
<dbReference type="FunFam" id="3.50.50.60:FF:000484">
    <property type="entry name" value="Glutathione reductase, mitochondrial"/>
    <property type="match status" value="1"/>
</dbReference>
<keyword evidence="8" id="KW-0521">NADP</keyword>
<feature type="binding site" evidence="17">
    <location>
        <position position="278"/>
    </location>
    <ligand>
        <name>NAD(+)</name>
        <dbReference type="ChEBI" id="CHEBI:57540"/>
    </ligand>
</feature>
<keyword evidence="10" id="KW-0560">Oxidoreductase</keyword>
<evidence type="ECO:0000256" key="7">
    <source>
        <dbReference type="ARBA" id="ARBA00022827"/>
    </source>
</evidence>
<organism evidence="20 21">
    <name type="scientific">Circaetus pectoralis</name>
    <name type="common">black-chested snake-eagle</name>
    <dbReference type="NCBI Taxonomy" id="321084"/>
    <lineage>
        <taxon>Eukaryota</taxon>
        <taxon>Metazoa</taxon>
        <taxon>Chordata</taxon>
        <taxon>Craniata</taxon>
        <taxon>Vertebrata</taxon>
        <taxon>Euteleostomi</taxon>
        <taxon>Archelosauria</taxon>
        <taxon>Archosauria</taxon>
        <taxon>Dinosauria</taxon>
        <taxon>Saurischia</taxon>
        <taxon>Theropoda</taxon>
        <taxon>Coelurosauria</taxon>
        <taxon>Aves</taxon>
        <taxon>Neognathae</taxon>
        <taxon>Neoaves</taxon>
        <taxon>Telluraves</taxon>
        <taxon>Accipitrimorphae</taxon>
        <taxon>Accipitriformes</taxon>
        <taxon>Accipitridae</taxon>
        <taxon>Accipitrinae</taxon>
        <taxon>Circaetus</taxon>
    </lineage>
</organism>
<dbReference type="AlphaFoldDB" id="A0A7L4AIL6"/>
<evidence type="ECO:0000256" key="14">
    <source>
        <dbReference type="ARBA" id="ARBA00049142"/>
    </source>
</evidence>
<keyword evidence="13" id="KW-0676">Redox-active center</keyword>
<dbReference type="GO" id="GO:0005739">
    <property type="term" value="C:mitochondrion"/>
    <property type="evidence" value="ECO:0007669"/>
    <property type="project" value="UniProtKB-SubCell"/>
</dbReference>
<reference evidence="20 21" key="1">
    <citation type="submission" date="2019-09" db="EMBL/GenBank/DDBJ databases">
        <title>Bird 10,000 Genomes (B10K) Project - Family phase.</title>
        <authorList>
            <person name="Zhang G."/>
        </authorList>
    </citation>
    <scope>NUCLEOTIDE SEQUENCE [LARGE SCALE GENOMIC DNA]</scope>
    <source>
        <strain evidence="20">B10K-DU-010-60</strain>
        <tissue evidence="20">Muscle</tissue>
    </source>
</reference>
<keyword evidence="5" id="KW-0963">Cytoplasm</keyword>
<comment type="subcellular location">
    <subcellularLocation>
        <location evidence="2">Cytoplasm</location>
    </subcellularLocation>
    <subcellularLocation>
        <location evidence="1">Mitochondrion</location>
    </subcellularLocation>
</comment>
<keyword evidence="12" id="KW-1015">Disulfide bond</keyword>
<proteinExistence type="inferred from homology"/>
<dbReference type="GO" id="GO:0034599">
    <property type="term" value="P:cellular response to oxidative stress"/>
    <property type="evidence" value="ECO:0007669"/>
    <property type="project" value="TreeGrafter"/>
</dbReference>
<evidence type="ECO:0000256" key="10">
    <source>
        <dbReference type="ARBA" id="ARBA00023002"/>
    </source>
</evidence>
<dbReference type="InterPro" id="IPR004099">
    <property type="entry name" value="Pyr_nucl-diS_OxRdtase_dimer"/>
</dbReference>
<dbReference type="PRINTS" id="PR00411">
    <property type="entry name" value="PNDRDTASEI"/>
</dbReference>
<feature type="domain" description="Pyridine nucleotide-disulphide oxidoreductase dimerisation" evidence="18">
    <location>
        <begin position="383"/>
        <end position="440"/>
    </location>
</feature>
<evidence type="ECO:0000256" key="16">
    <source>
        <dbReference type="PIRSR" id="PIRSR000350-2"/>
    </source>
</evidence>
<dbReference type="GO" id="GO:0005829">
    <property type="term" value="C:cytosol"/>
    <property type="evidence" value="ECO:0007669"/>
    <property type="project" value="TreeGrafter"/>
</dbReference>
<evidence type="ECO:0000256" key="9">
    <source>
        <dbReference type="ARBA" id="ARBA00022946"/>
    </source>
</evidence>
<dbReference type="GO" id="GO:0045454">
    <property type="term" value="P:cell redox homeostasis"/>
    <property type="evidence" value="ECO:0007669"/>
    <property type="project" value="InterPro"/>
</dbReference>
<dbReference type="GO" id="GO:0006749">
    <property type="term" value="P:glutathione metabolic process"/>
    <property type="evidence" value="ECO:0007669"/>
    <property type="project" value="TreeGrafter"/>
</dbReference>
<dbReference type="PANTHER" id="PTHR42737">
    <property type="entry name" value="GLUTATHIONE REDUCTASE"/>
    <property type="match status" value="1"/>
</dbReference>
<dbReference type="InterPro" id="IPR001100">
    <property type="entry name" value="Pyr_nuc-diS_OxRdtase"/>
</dbReference>
<keyword evidence="21" id="KW-1185">Reference proteome</keyword>
<feature type="binding site" evidence="17">
    <location>
        <position position="117"/>
    </location>
    <ligand>
        <name>FAD</name>
        <dbReference type="ChEBI" id="CHEBI:57692"/>
    </ligand>
</feature>
<dbReference type="SUPFAM" id="SSF51905">
    <property type="entry name" value="FAD/NAD(P)-binding domain"/>
    <property type="match status" value="1"/>
</dbReference>
<keyword evidence="9" id="KW-0809">Transit peptide</keyword>
<dbReference type="SUPFAM" id="SSF55424">
    <property type="entry name" value="FAD/NAD-linked reductases, dimerisation (C-terminal) domain"/>
    <property type="match status" value="1"/>
</dbReference>
<evidence type="ECO:0000256" key="3">
    <source>
        <dbReference type="ARBA" id="ARBA00007532"/>
    </source>
</evidence>
<dbReference type="Gene3D" id="3.30.390.30">
    <property type="match status" value="1"/>
</dbReference>
<evidence type="ECO:0000259" key="19">
    <source>
        <dbReference type="Pfam" id="PF07992"/>
    </source>
</evidence>
<evidence type="ECO:0000256" key="12">
    <source>
        <dbReference type="ARBA" id="ARBA00023157"/>
    </source>
</evidence>
<comment type="similarity">
    <text evidence="3">Belongs to the class-I pyridine nucleotide-disulfide oxidoreductase family.</text>
</comment>
<evidence type="ECO:0000256" key="1">
    <source>
        <dbReference type="ARBA" id="ARBA00004173"/>
    </source>
</evidence>
<evidence type="ECO:0000256" key="4">
    <source>
        <dbReference type="ARBA" id="ARBA00012607"/>
    </source>
</evidence>
<evidence type="ECO:0000256" key="13">
    <source>
        <dbReference type="ARBA" id="ARBA00023284"/>
    </source>
</evidence>
<dbReference type="InterPro" id="IPR023753">
    <property type="entry name" value="FAD/NAD-binding_dom"/>
</dbReference>
<dbReference type="Pfam" id="PF07992">
    <property type="entry name" value="Pyr_redox_2"/>
    <property type="match status" value="1"/>
</dbReference>
<dbReference type="FunFam" id="3.30.390.30:FF:000003">
    <property type="entry name" value="Glutathione reductase"/>
    <property type="match status" value="1"/>
</dbReference>
<dbReference type="EC" id="1.8.1.7" evidence="4"/>
<evidence type="ECO:0000256" key="5">
    <source>
        <dbReference type="ARBA" id="ARBA00022490"/>
    </source>
</evidence>